<keyword evidence="9" id="KW-1185">Reference proteome</keyword>
<dbReference type="Proteomes" id="UP001172778">
    <property type="component" value="Unassembled WGS sequence"/>
</dbReference>
<dbReference type="SMART" id="SM00283">
    <property type="entry name" value="MA"/>
    <property type="match status" value="1"/>
</dbReference>
<dbReference type="InterPro" id="IPR004090">
    <property type="entry name" value="Chemotax_Me-accpt_rcpt"/>
</dbReference>
<dbReference type="PANTHER" id="PTHR43531:SF14">
    <property type="entry name" value="METHYL-ACCEPTING CHEMOTAXIS PROTEIN I-RELATED"/>
    <property type="match status" value="1"/>
</dbReference>
<evidence type="ECO:0000259" key="6">
    <source>
        <dbReference type="PROSITE" id="PS50113"/>
    </source>
</evidence>
<dbReference type="PANTHER" id="PTHR43531">
    <property type="entry name" value="PROTEIN ICFG"/>
    <property type="match status" value="1"/>
</dbReference>
<evidence type="ECO:0000256" key="4">
    <source>
        <dbReference type="SAM" id="MobiDB-lite"/>
    </source>
</evidence>
<evidence type="ECO:0000259" key="7">
    <source>
        <dbReference type="PROSITE" id="PS50885"/>
    </source>
</evidence>
<dbReference type="PROSITE" id="PS50113">
    <property type="entry name" value="PAC"/>
    <property type="match status" value="1"/>
</dbReference>
<feature type="domain" description="PAC" evidence="6">
    <location>
        <begin position="83"/>
        <end position="135"/>
    </location>
</feature>
<evidence type="ECO:0000313" key="8">
    <source>
        <dbReference type="EMBL" id="MDK2123425.1"/>
    </source>
</evidence>
<dbReference type="InterPro" id="IPR051310">
    <property type="entry name" value="MCP_chemotaxis"/>
</dbReference>
<feature type="domain" description="HAMP" evidence="7">
    <location>
        <begin position="124"/>
        <end position="176"/>
    </location>
</feature>
<evidence type="ECO:0000313" key="9">
    <source>
        <dbReference type="Proteomes" id="UP001172778"/>
    </source>
</evidence>
<dbReference type="InterPro" id="IPR003660">
    <property type="entry name" value="HAMP_dom"/>
</dbReference>
<dbReference type="SUPFAM" id="SSF58104">
    <property type="entry name" value="Methyl-accepting chemotaxis protein (MCP) signaling domain"/>
    <property type="match status" value="1"/>
</dbReference>
<dbReference type="Pfam" id="PF08447">
    <property type="entry name" value="PAS_3"/>
    <property type="match status" value="1"/>
</dbReference>
<evidence type="ECO:0000259" key="5">
    <source>
        <dbReference type="PROSITE" id="PS50111"/>
    </source>
</evidence>
<proteinExistence type="inferred from homology"/>
<feature type="region of interest" description="Disordered" evidence="4">
    <location>
        <begin position="447"/>
        <end position="472"/>
    </location>
</feature>
<dbReference type="CDD" id="cd00130">
    <property type="entry name" value="PAS"/>
    <property type="match status" value="1"/>
</dbReference>
<protein>
    <submittedName>
        <fullName evidence="8">Methyl-accepting chemotaxis protein</fullName>
    </submittedName>
</protein>
<dbReference type="NCBIfam" id="TIGR00229">
    <property type="entry name" value="sensory_box"/>
    <property type="match status" value="1"/>
</dbReference>
<feature type="domain" description="Methyl-accepting transducer" evidence="5">
    <location>
        <begin position="181"/>
        <end position="410"/>
    </location>
</feature>
<evidence type="ECO:0000256" key="2">
    <source>
        <dbReference type="ARBA" id="ARBA00029447"/>
    </source>
</evidence>
<dbReference type="EMBL" id="JARRAF010000004">
    <property type="protein sequence ID" value="MDK2123425.1"/>
    <property type="molecule type" value="Genomic_DNA"/>
</dbReference>
<dbReference type="SMART" id="SM00086">
    <property type="entry name" value="PAC"/>
    <property type="match status" value="1"/>
</dbReference>
<accession>A0ABT7DTL9</accession>
<dbReference type="InterPro" id="IPR035965">
    <property type="entry name" value="PAS-like_dom_sf"/>
</dbReference>
<comment type="caution">
    <text evidence="8">The sequence shown here is derived from an EMBL/GenBank/DDBJ whole genome shotgun (WGS) entry which is preliminary data.</text>
</comment>
<comment type="similarity">
    <text evidence="2">Belongs to the methyl-accepting chemotaxis (MCP) protein family.</text>
</comment>
<dbReference type="PROSITE" id="PS50111">
    <property type="entry name" value="CHEMOTAXIS_TRANSDUC_2"/>
    <property type="match status" value="1"/>
</dbReference>
<evidence type="ECO:0000256" key="1">
    <source>
        <dbReference type="ARBA" id="ARBA00022481"/>
    </source>
</evidence>
<dbReference type="Gene3D" id="3.30.450.20">
    <property type="entry name" value="PAS domain"/>
    <property type="match status" value="1"/>
</dbReference>
<gene>
    <name evidence="8" type="ORF">PZA18_05115</name>
</gene>
<dbReference type="PRINTS" id="PR00260">
    <property type="entry name" value="CHEMTRNSDUCR"/>
</dbReference>
<dbReference type="CDD" id="cd11386">
    <property type="entry name" value="MCP_signal"/>
    <property type="match status" value="1"/>
</dbReference>
<keyword evidence="3" id="KW-0807">Transducer</keyword>
<dbReference type="SUPFAM" id="SSF55785">
    <property type="entry name" value="PYP-like sensor domain (PAS domain)"/>
    <property type="match status" value="1"/>
</dbReference>
<dbReference type="PROSITE" id="PS50885">
    <property type="entry name" value="HAMP"/>
    <property type="match status" value="1"/>
</dbReference>
<dbReference type="Pfam" id="PF00015">
    <property type="entry name" value="MCPsignal"/>
    <property type="match status" value="1"/>
</dbReference>
<feature type="compositionally biased region" description="Basic and acidic residues" evidence="4">
    <location>
        <begin position="463"/>
        <end position="472"/>
    </location>
</feature>
<dbReference type="InterPro" id="IPR004089">
    <property type="entry name" value="MCPsignal_dom"/>
</dbReference>
<dbReference type="InterPro" id="IPR013655">
    <property type="entry name" value="PAS_fold_3"/>
</dbReference>
<dbReference type="Gene3D" id="1.10.287.950">
    <property type="entry name" value="Methyl-accepting chemotaxis protein"/>
    <property type="match status" value="1"/>
</dbReference>
<reference evidence="8" key="1">
    <citation type="submission" date="2023-03" db="EMBL/GenBank/DDBJ databases">
        <title>Chitinimonas shenzhenensis gen. nov., sp. nov., a novel member of family Burkholderiaceae isolated from activated sludge collected in Shen Zhen, China.</title>
        <authorList>
            <person name="Wang X."/>
        </authorList>
    </citation>
    <scope>NUCLEOTIDE SEQUENCE</scope>
    <source>
        <strain evidence="8">DQS-5</strain>
    </source>
</reference>
<evidence type="ECO:0000256" key="3">
    <source>
        <dbReference type="PROSITE-ProRule" id="PRU00284"/>
    </source>
</evidence>
<name>A0ABT7DTL9_9NEIS</name>
<dbReference type="InterPro" id="IPR001610">
    <property type="entry name" value="PAC"/>
</dbReference>
<dbReference type="InterPro" id="IPR000700">
    <property type="entry name" value="PAS-assoc_C"/>
</dbReference>
<dbReference type="InterPro" id="IPR000014">
    <property type="entry name" value="PAS"/>
</dbReference>
<organism evidence="8 9">
    <name type="scientific">Parachitinimonas caeni</name>
    <dbReference type="NCBI Taxonomy" id="3031301"/>
    <lineage>
        <taxon>Bacteria</taxon>
        <taxon>Pseudomonadati</taxon>
        <taxon>Pseudomonadota</taxon>
        <taxon>Betaproteobacteria</taxon>
        <taxon>Neisseriales</taxon>
        <taxon>Chitinibacteraceae</taxon>
        <taxon>Parachitinimonas</taxon>
    </lineage>
</organism>
<sequence length="472" mass="50556">MNDTKQRALESAYRQEAISRSTATIEFDMSGKIVTANDNFLSAMGYTLAEIQGQHHSMFVDNEYRSSPEYREFWEVLRRGQNHTGQIKRIAKGGREVWLQASYNPILDITGTPTKVVKFASNITPQRQAIEAIAAGLIGLSNGDLSARAEGEFDAEFNRLRDAFNGSMENLQVTMSSVREAADTIATATKEISHGNQNLSSRTEQQAANLEETASSMEQLTSTVKQNAENSREANRLASEASTVAVRGGTVVSQVVSTMSEIKDSAKKIADIIGVIDGIAFQTNILALNAAVEAARAGEQGRGFAVVASEVRSLAQRSATAAKEIKTLIGDSVGRVEEGARLVDDAGRTMESVVKAIKQVATLMGDISAASIEQSAGIEQINLAITQMDEGTQQNAALVEEAAAAAESLENETDQMSEAVARFNLGGGQARMPVVAQRHTPALAAPKAKAGNHKAIAAPKQAAHQDDEWTEF</sequence>
<keyword evidence="1" id="KW-0488">Methylation</keyword>